<keyword evidence="2" id="KW-0812">Transmembrane</keyword>
<evidence type="ECO:0008006" key="5">
    <source>
        <dbReference type="Google" id="ProtNLM"/>
    </source>
</evidence>
<accession>A0ABP8ZH65</accession>
<feature type="transmembrane region" description="Helical" evidence="2">
    <location>
        <begin position="26"/>
        <end position="45"/>
    </location>
</feature>
<gene>
    <name evidence="3" type="ORF">GCM10025783_32640</name>
</gene>
<dbReference type="EMBL" id="BAABLP010000010">
    <property type="protein sequence ID" value="GAA4756759.1"/>
    <property type="molecule type" value="Genomic_DNA"/>
</dbReference>
<dbReference type="Proteomes" id="UP001500121">
    <property type="component" value="Unassembled WGS sequence"/>
</dbReference>
<keyword evidence="2" id="KW-0472">Membrane</keyword>
<keyword evidence="2" id="KW-1133">Transmembrane helix</keyword>
<evidence type="ECO:0000256" key="2">
    <source>
        <dbReference type="SAM" id="Phobius"/>
    </source>
</evidence>
<organism evidence="3 4">
    <name type="scientific">Amnibacterium soli</name>
    <dbReference type="NCBI Taxonomy" id="1282736"/>
    <lineage>
        <taxon>Bacteria</taxon>
        <taxon>Bacillati</taxon>
        <taxon>Actinomycetota</taxon>
        <taxon>Actinomycetes</taxon>
        <taxon>Micrococcales</taxon>
        <taxon>Microbacteriaceae</taxon>
        <taxon>Amnibacterium</taxon>
    </lineage>
</organism>
<comment type="caution">
    <text evidence="3">The sequence shown here is derived from an EMBL/GenBank/DDBJ whole genome shotgun (WGS) entry which is preliminary data.</text>
</comment>
<evidence type="ECO:0000256" key="1">
    <source>
        <dbReference type="SAM" id="MobiDB-lite"/>
    </source>
</evidence>
<dbReference type="RefSeq" id="WP_345482418.1">
    <property type="nucleotide sequence ID" value="NZ_BAABLP010000010.1"/>
</dbReference>
<feature type="region of interest" description="Disordered" evidence="1">
    <location>
        <begin position="62"/>
        <end position="81"/>
    </location>
</feature>
<name>A0ABP8ZH65_9MICO</name>
<reference evidence="4" key="1">
    <citation type="journal article" date="2019" name="Int. J. Syst. Evol. Microbiol.">
        <title>The Global Catalogue of Microorganisms (GCM) 10K type strain sequencing project: providing services to taxonomists for standard genome sequencing and annotation.</title>
        <authorList>
            <consortium name="The Broad Institute Genomics Platform"/>
            <consortium name="The Broad Institute Genome Sequencing Center for Infectious Disease"/>
            <person name="Wu L."/>
            <person name="Ma J."/>
        </authorList>
    </citation>
    <scope>NUCLEOTIDE SEQUENCE [LARGE SCALE GENOMIC DNA]</scope>
    <source>
        <strain evidence="4">JCM 19015</strain>
    </source>
</reference>
<evidence type="ECO:0000313" key="4">
    <source>
        <dbReference type="Proteomes" id="UP001500121"/>
    </source>
</evidence>
<keyword evidence="4" id="KW-1185">Reference proteome</keyword>
<evidence type="ECO:0000313" key="3">
    <source>
        <dbReference type="EMBL" id="GAA4756759.1"/>
    </source>
</evidence>
<protein>
    <recommendedName>
        <fullName evidence="5">DUF2892 domain-containing protein</fullName>
    </recommendedName>
</protein>
<proteinExistence type="predicted"/>
<sequence>MSDVLGRLALLGGVACAALIGRSPWWAAGVVPLLAVGVWSTIVGFRAQRDLVADEALEAAAEYDRTHPSADTGEGDDGRSR</sequence>